<dbReference type="SUPFAM" id="SSF48726">
    <property type="entry name" value="Immunoglobulin"/>
    <property type="match status" value="1"/>
</dbReference>
<dbReference type="AlphaFoldDB" id="A0A7J6BSN1"/>
<dbReference type="GO" id="GO:0006955">
    <property type="term" value="P:immune response"/>
    <property type="evidence" value="ECO:0007669"/>
    <property type="project" value="TreeGrafter"/>
</dbReference>
<evidence type="ECO:0000256" key="6">
    <source>
        <dbReference type="ARBA" id="ARBA00023136"/>
    </source>
</evidence>
<keyword evidence="4" id="KW-0732">Signal</keyword>
<keyword evidence="14" id="KW-1185">Reference proteome</keyword>
<keyword evidence="7" id="KW-1015">Disulfide bond</keyword>
<evidence type="ECO:0000256" key="3">
    <source>
        <dbReference type="ARBA" id="ARBA00022692"/>
    </source>
</evidence>
<proteinExistence type="predicted"/>
<evidence type="ECO:0000256" key="10">
    <source>
        <dbReference type="ARBA" id="ARBA00023319"/>
    </source>
</evidence>
<dbReference type="PROSITE" id="PS50835">
    <property type="entry name" value="IG_LIKE"/>
    <property type="match status" value="1"/>
</dbReference>
<protein>
    <recommendedName>
        <fullName evidence="12">Ig-like domain-containing protein</fullName>
    </recommendedName>
</protein>
<dbReference type="GO" id="GO:0007166">
    <property type="term" value="P:cell surface receptor signaling pathway"/>
    <property type="evidence" value="ECO:0007669"/>
    <property type="project" value="TreeGrafter"/>
</dbReference>
<dbReference type="Gene3D" id="2.60.40.10">
    <property type="entry name" value="Immunoglobulins"/>
    <property type="match status" value="1"/>
</dbReference>
<dbReference type="PANTHER" id="PTHR25466">
    <property type="entry name" value="T-LYMPHOCYTE ACTIVATION ANTIGEN"/>
    <property type="match status" value="1"/>
</dbReference>
<keyword evidence="6 11" id="KW-0472">Membrane</keyword>
<sequence>MTAGIYKKSVEDQDPEYNDFQEEFTNHILICCFICVFAVLINKVCLQVTVKGIIGDSVVLPCSTKHDLKLQDINVHWRQNGSKIVYDIVEGKDSIAEQNQRYKNRAETFPEEYEGGNFSLKITSLTHADAGKYNCLITPSDEQKTVELIIKENEREKTDNEWLSLYWVYIAVLLIVLLIACFITYLCCRKKR</sequence>
<keyword evidence="2" id="KW-1003">Cell membrane</keyword>
<dbReference type="GO" id="GO:0009897">
    <property type="term" value="C:external side of plasma membrane"/>
    <property type="evidence" value="ECO:0007669"/>
    <property type="project" value="TreeGrafter"/>
</dbReference>
<dbReference type="GO" id="GO:0042130">
    <property type="term" value="P:negative regulation of T cell proliferation"/>
    <property type="evidence" value="ECO:0007669"/>
    <property type="project" value="TreeGrafter"/>
</dbReference>
<accession>A0A7J6BSN1</accession>
<dbReference type="GO" id="GO:0042102">
    <property type="term" value="P:positive regulation of T cell proliferation"/>
    <property type="evidence" value="ECO:0007669"/>
    <property type="project" value="TreeGrafter"/>
</dbReference>
<comment type="caution">
    <text evidence="13">The sequence shown here is derived from an EMBL/GenBank/DDBJ whole genome shotgun (WGS) entry which is preliminary data.</text>
</comment>
<name>A0A7J6BSN1_9TELE</name>
<evidence type="ECO:0000256" key="2">
    <source>
        <dbReference type="ARBA" id="ARBA00022475"/>
    </source>
</evidence>
<dbReference type="InterPro" id="IPR051713">
    <property type="entry name" value="T-cell_Activation_Regulation"/>
</dbReference>
<dbReference type="InterPro" id="IPR013106">
    <property type="entry name" value="Ig_V-set"/>
</dbReference>
<evidence type="ECO:0000256" key="4">
    <source>
        <dbReference type="ARBA" id="ARBA00022729"/>
    </source>
</evidence>
<dbReference type="InterPro" id="IPR013783">
    <property type="entry name" value="Ig-like_fold"/>
</dbReference>
<dbReference type="SMART" id="SM00409">
    <property type="entry name" value="IG"/>
    <property type="match status" value="1"/>
</dbReference>
<dbReference type="GO" id="GO:0071222">
    <property type="term" value="P:cellular response to lipopolysaccharide"/>
    <property type="evidence" value="ECO:0007669"/>
    <property type="project" value="TreeGrafter"/>
</dbReference>
<gene>
    <name evidence="13" type="ORF">G5714_021872</name>
</gene>
<evidence type="ECO:0000256" key="7">
    <source>
        <dbReference type="ARBA" id="ARBA00023157"/>
    </source>
</evidence>
<dbReference type="EMBL" id="JAAMOB010000022">
    <property type="protein sequence ID" value="KAF4097864.1"/>
    <property type="molecule type" value="Genomic_DNA"/>
</dbReference>
<dbReference type="FunFam" id="2.60.40.10:FF:000142">
    <property type="entry name" value="V-set domain-containing T-cell activation inhibitor 1"/>
    <property type="match status" value="1"/>
</dbReference>
<keyword evidence="9" id="KW-0325">Glycoprotein</keyword>
<dbReference type="PANTHER" id="PTHR25466:SF14">
    <property type="entry name" value="BUTYROPHILIN SUBFAMILY 2 MEMBER A2-LIKE-RELATED"/>
    <property type="match status" value="1"/>
</dbReference>
<reference evidence="13 14" key="1">
    <citation type="submission" date="2020-04" db="EMBL/GenBank/DDBJ databases">
        <title>Chromosome-level genome assembly of a cyprinid fish Onychostoma macrolepis by integration of Nanopore Sequencing, Bionano and Hi-C technology.</title>
        <authorList>
            <person name="Wang D."/>
        </authorList>
    </citation>
    <scope>NUCLEOTIDE SEQUENCE [LARGE SCALE GENOMIC DNA]</scope>
    <source>
        <strain evidence="13">SWU-2019</strain>
        <tissue evidence="13">Muscle</tissue>
    </source>
</reference>
<feature type="transmembrane region" description="Helical" evidence="11">
    <location>
        <begin position="166"/>
        <end position="188"/>
    </location>
</feature>
<evidence type="ECO:0000256" key="8">
    <source>
        <dbReference type="ARBA" id="ARBA00023170"/>
    </source>
</evidence>
<keyword evidence="8" id="KW-0675">Receptor</keyword>
<comment type="subcellular location">
    <subcellularLocation>
        <location evidence="1">Cell membrane</location>
        <topology evidence="1">Single-pass type I membrane protein</topology>
    </subcellularLocation>
</comment>
<keyword evidence="3 11" id="KW-0812">Transmembrane</keyword>
<organism evidence="13 14">
    <name type="scientific">Onychostoma macrolepis</name>
    <dbReference type="NCBI Taxonomy" id="369639"/>
    <lineage>
        <taxon>Eukaryota</taxon>
        <taxon>Metazoa</taxon>
        <taxon>Chordata</taxon>
        <taxon>Craniata</taxon>
        <taxon>Vertebrata</taxon>
        <taxon>Euteleostomi</taxon>
        <taxon>Actinopterygii</taxon>
        <taxon>Neopterygii</taxon>
        <taxon>Teleostei</taxon>
        <taxon>Ostariophysi</taxon>
        <taxon>Cypriniformes</taxon>
        <taxon>Cyprinidae</taxon>
        <taxon>Acrossocheilinae</taxon>
        <taxon>Onychostoma</taxon>
    </lineage>
</organism>
<keyword evidence="5 11" id="KW-1133">Transmembrane helix</keyword>
<dbReference type="InterPro" id="IPR007110">
    <property type="entry name" value="Ig-like_dom"/>
</dbReference>
<keyword evidence="10" id="KW-0393">Immunoglobulin domain</keyword>
<evidence type="ECO:0000256" key="1">
    <source>
        <dbReference type="ARBA" id="ARBA00004251"/>
    </source>
</evidence>
<dbReference type="InterPro" id="IPR036179">
    <property type="entry name" value="Ig-like_dom_sf"/>
</dbReference>
<evidence type="ECO:0000259" key="12">
    <source>
        <dbReference type="PROSITE" id="PS50835"/>
    </source>
</evidence>
<dbReference type="Proteomes" id="UP000579812">
    <property type="component" value="Unassembled WGS sequence"/>
</dbReference>
<evidence type="ECO:0000313" key="13">
    <source>
        <dbReference type="EMBL" id="KAF4097864.1"/>
    </source>
</evidence>
<dbReference type="GO" id="GO:0031295">
    <property type="term" value="P:T cell costimulation"/>
    <property type="evidence" value="ECO:0007669"/>
    <property type="project" value="TreeGrafter"/>
</dbReference>
<evidence type="ECO:0000313" key="14">
    <source>
        <dbReference type="Proteomes" id="UP000579812"/>
    </source>
</evidence>
<evidence type="ECO:0000256" key="11">
    <source>
        <dbReference type="SAM" id="Phobius"/>
    </source>
</evidence>
<evidence type="ECO:0000256" key="9">
    <source>
        <dbReference type="ARBA" id="ARBA00023180"/>
    </source>
</evidence>
<dbReference type="Pfam" id="PF07686">
    <property type="entry name" value="V-set"/>
    <property type="match status" value="1"/>
</dbReference>
<evidence type="ECO:0000256" key="5">
    <source>
        <dbReference type="ARBA" id="ARBA00022989"/>
    </source>
</evidence>
<dbReference type="InterPro" id="IPR003599">
    <property type="entry name" value="Ig_sub"/>
</dbReference>
<feature type="domain" description="Ig-like" evidence="12">
    <location>
        <begin position="55"/>
        <end position="147"/>
    </location>
</feature>